<accession>A0A9P8NSL0</accession>
<name>A0A9P8NSL0_9ASCO</name>
<comment type="caution">
    <text evidence="13">The sequence shown here is derived from an EMBL/GenBank/DDBJ whole genome shotgun (WGS) entry which is preliminary data.</text>
</comment>
<dbReference type="InterPro" id="IPR036291">
    <property type="entry name" value="NAD(P)-bd_dom_sf"/>
</dbReference>
<dbReference type="FunFam" id="3.40.50.720:FF:000158">
    <property type="entry name" value="Zinc-binding alcohol dehydrogenase"/>
    <property type="match status" value="1"/>
</dbReference>
<dbReference type="CDD" id="cd05283">
    <property type="entry name" value="CAD1"/>
    <property type="match status" value="1"/>
</dbReference>
<evidence type="ECO:0000256" key="8">
    <source>
        <dbReference type="ARBA" id="ARBA00023002"/>
    </source>
</evidence>
<dbReference type="InterPro" id="IPR013149">
    <property type="entry name" value="ADH-like_C"/>
</dbReference>
<dbReference type="InterPro" id="IPR020843">
    <property type="entry name" value="ER"/>
</dbReference>
<dbReference type="SUPFAM" id="SSF50129">
    <property type="entry name" value="GroES-like"/>
    <property type="match status" value="1"/>
</dbReference>
<dbReference type="Proteomes" id="UP000788993">
    <property type="component" value="Unassembled WGS sequence"/>
</dbReference>
<comment type="catalytic activity">
    <reaction evidence="10">
        <text>a primary alcohol + NADP(+) = an aldehyde + NADPH + H(+)</text>
        <dbReference type="Rhea" id="RHEA:15937"/>
        <dbReference type="ChEBI" id="CHEBI:15378"/>
        <dbReference type="ChEBI" id="CHEBI:15734"/>
        <dbReference type="ChEBI" id="CHEBI:17478"/>
        <dbReference type="ChEBI" id="CHEBI:57783"/>
        <dbReference type="ChEBI" id="CHEBI:58349"/>
        <dbReference type="EC" id="1.1.1.2"/>
    </reaction>
    <physiologicalReaction direction="left-to-right" evidence="10">
        <dbReference type="Rhea" id="RHEA:15938"/>
    </physiologicalReaction>
    <physiologicalReaction direction="right-to-left" evidence="10">
        <dbReference type="Rhea" id="RHEA:15939"/>
    </physiologicalReaction>
</comment>
<dbReference type="InterPro" id="IPR047109">
    <property type="entry name" value="CAD-like"/>
</dbReference>
<keyword evidence="5 11" id="KW-0479">Metal-binding</keyword>
<evidence type="ECO:0000259" key="12">
    <source>
        <dbReference type="SMART" id="SM00829"/>
    </source>
</evidence>
<dbReference type="AlphaFoldDB" id="A0A9P8NSL0"/>
<keyword evidence="4" id="KW-0597">Phosphoprotein</keyword>
<evidence type="ECO:0000256" key="10">
    <source>
        <dbReference type="ARBA" id="ARBA00050997"/>
    </source>
</evidence>
<dbReference type="InterPro" id="IPR002328">
    <property type="entry name" value="ADH_Zn_CS"/>
</dbReference>
<evidence type="ECO:0000256" key="7">
    <source>
        <dbReference type="ARBA" id="ARBA00022857"/>
    </source>
</evidence>
<sequence length="357" mass="39271">MYPDTFEGFAVTDTSRWSTVSKIEFKPKPFEEYDVDIRILACGVCGSDVHTVKGGWSQPMLPVIPGHEIIGEVIKVGDKVSTVHVGDRVGVGAQIYSCLDCETCKEDHENYCTKRVSTYNSLYADGSMAYGGYSSHVRAHEYFVFPIPDGLKTEDAAPMLCAGITTYAPLVENGCGPGKKVGIVGIGGLGHFAIMFAKALGAEVYTFSRTSKKSKDAKKLGSDYYIATYEEKDWAERYAKKLDLIVSCGNSAQNFDLAGYLSCLKVHGKMISVGLPEEPFTVSAMPFMRGGVFFGSSHLGNRPQMLDMLRLAAEKNLTAWTERLPISESGIKEALERCHAGDVRYRFVLTDYDKFKV</sequence>
<dbReference type="GO" id="GO:0008106">
    <property type="term" value="F:alcohol dehydrogenase (NADP+) activity"/>
    <property type="evidence" value="ECO:0007669"/>
    <property type="project" value="UniProtKB-EC"/>
</dbReference>
<keyword evidence="6 11" id="KW-0862">Zinc</keyword>
<dbReference type="SMART" id="SM00829">
    <property type="entry name" value="PKS_ER"/>
    <property type="match status" value="1"/>
</dbReference>
<dbReference type="EMBL" id="JAEUBD010001571">
    <property type="protein sequence ID" value="KAH3659055.1"/>
    <property type="molecule type" value="Genomic_DNA"/>
</dbReference>
<dbReference type="Pfam" id="PF00107">
    <property type="entry name" value="ADH_zinc_N"/>
    <property type="match status" value="1"/>
</dbReference>
<evidence type="ECO:0000256" key="5">
    <source>
        <dbReference type="ARBA" id="ARBA00022723"/>
    </source>
</evidence>
<dbReference type="GO" id="GO:0006066">
    <property type="term" value="P:alcohol metabolic process"/>
    <property type="evidence" value="ECO:0007669"/>
    <property type="project" value="UniProtKB-ARBA"/>
</dbReference>
<gene>
    <name evidence="13" type="ORF">OGATHE_006781</name>
</gene>
<organism evidence="13 14">
    <name type="scientific">Ogataea polymorpha</name>
    <dbReference type="NCBI Taxonomy" id="460523"/>
    <lineage>
        <taxon>Eukaryota</taxon>
        <taxon>Fungi</taxon>
        <taxon>Dikarya</taxon>
        <taxon>Ascomycota</taxon>
        <taxon>Saccharomycotina</taxon>
        <taxon>Pichiomycetes</taxon>
        <taxon>Pichiales</taxon>
        <taxon>Pichiaceae</taxon>
        <taxon>Ogataea</taxon>
    </lineage>
</organism>
<comment type="similarity">
    <text evidence="2 11">Belongs to the zinc-containing alcohol dehydrogenase family.</text>
</comment>
<dbReference type="InterPro" id="IPR011032">
    <property type="entry name" value="GroES-like_sf"/>
</dbReference>
<dbReference type="Pfam" id="PF08240">
    <property type="entry name" value="ADH_N"/>
    <property type="match status" value="1"/>
</dbReference>
<dbReference type="Gene3D" id="3.40.50.720">
    <property type="entry name" value="NAD(P)-binding Rossmann-like Domain"/>
    <property type="match status" value="1"/>
</dbReference>
<comment type="cofactor">
    <cofactor evidence="1 11">
        <name>Zn(2+)</name>
        <dbReference type="ChEBI" id="CHEBI:29105"/>
    </cofactor>
</comment>
<dbReference type="InterPro" id="IPR029752">
    <property type="entry name" value="D-isomer_DH_CS1"/>
</dbReference>
<evidence type="ECO:0000256" key="11">
    <source>
        <dbReference type="RuleBase" id="RU361277"/>
    </source>
</evidence>
<comment type="subunit">
    <text evidence="3">Homodimer.</text>
</comment>
<reference evidence="13" key="1">
    <citation type="journal article" date="2021" name="Open Biol.">
        <title>Shared evolutionary footprints suggest mitochondrial oxidative damage underlies multiple complex I losses in fungi.</title>
        <authorList>
            <person name="Schikora-Tamarit M.A."/>
            <person name="Marcet-Houben M."/>
            <person name="Nosek J."/>
            <person name="Gabaldon T."/>
        </authorList>
    </citation>
    <scope>NUCLEOTIDE SEQUENCE</scope>
    <source>
        <strain evidence="13">NCAIM Y.01608</strain>
    </source>
</reference>
<proteinExistence type="inferred from homology"/>
<dbReference type="PROSITE" id="PS00065">
    <property type="entry name" value="D_2_HYDROXYACID_DH_1"/>
    <property type="match status" value="1"/>
</dbReference>
<dbReference type="InterPro" id="IPR013154">
    <property type="entry name" value="ADH-like_N"/>
</dbReference>
<dbReference type="Gene3D" id="3.90.180.10">
    <property type="entry name" value="Medium-chain alcohol dehydrogenases, catalytic domain"/>
    <property type="match status" value="1"/>
</dbReference>
<feature type="domain" description="Enoyl reductase (ER)" evidence="12">
    <location>
        <begin position="10"/>
        <end position="349"/>
    </location>
</feature>
<dbReference type="GO" id="GO:0008270">
    <property type="term" value="F:zinc ion binding"/>
    <property type="evidence" value="ECO:0007669"/>
    <property type="project" value="InterPro"/>
</dbReference>
<evidence type="ECO:0000256" key="1">
    <source>
        <dbReference type="ARBA" id="ARBA00001947"/>
    </source>
</evidence>
<evidence type="ECO:0000256" key="2">
    <source>
        <dbReference type="ARBA" id="ARBA00008072"/>
    </source>
</evidence>
<evidence type="ECO:0000256" key="3">
    <source>
        <dbReference type="ARBA" id="ARBA00011738"/>
    </source>
</evidence>
<reference evidence="13" key="2">
    <citation type="submission" date="2021-01" db="EMBL/GenBank/DDBJ databases">
        <authorList>
            <person name="Schikora-Tamarit M.A."/>
        </authorList>
    </citation>
    <scope>NUCLEOTIDE SEQUENCE</scope>
    <source>
        <strain evidence="13">NCAIM Y.01608</strain>
    </source>
</reference>
<evidence type="ECO:0000313" key="14">
    <source>
        <dbReference type="Proteomes" id="UP000788993"/>
    </source>
</evidence>
<dbReference type="EC" id="1.1.1.2" evidence="9"/>
<keyword evidence="14" id="KW-1185">Reference proteome</keyword>
<evidence type="ECO:0000313" key="13">
    <source>
        <dbReference type="EMBL" id="KAH3659055.1"/>
    </source>
</evidence>
<evidence type="ECO:0000256" key="4">
    <source>
        <dbReference type="ARBA" id="ARBA00022553"/>
    </source>
</evidence>
<evidence type="ECO:0000256" key="6">
    <source>
        <dbReference type="ARBA" id="ARBA00022833"/>
    </source>
</evidence>
<dbReference type="PROSITE" id="PS00059">
    <property type="entry name" value="ADH_ZINC"/>
    <property type="match status" value="1"/>
</dbReference>
<protein>
    <recommendedName>
        <fullName evidence="9">alcohol dehydrogenase (NADP(+))</fullName>
        <ecNumber evidence="9">1.1.1.2</ecNumber>
    </recommendedName>
</protein>
<evidence type="ECO:0000256" key="9">
    <source>
        <dbReference type="ARBA" id="ARBA00024074"/>
    </source>
</evidence>
<dbReference type="PANTHER" id="PTHR42683">
    <property type="entry name" value="ALDEHYDE REDUCTASE"/>
    <property type="match status" value="1"/>
</dbReference>
<keyword evidence="8" id="KW-0560">Oxidoreductase</keyword>
<keyword evidence="7" id="KW-0521">NADP</keyword>
<dbReference type="SUPFAM" id="SSF51735">
    <property type="entry name" value="NAD(P)-binding Rossmann-fold domains"/>
    <property type="match status" value="1"/>
</dbReference>